<name>A0A7C8ILS1_9PEZI</name>
<keyword evidence="7" id="KW-1185">Reference proteome</keyword>
<organism evidence="6 7">
    <name type="scientific">Xylaria multiplex</name>
    <dbReference type="NCBI Taxonomy" id="323545"/>
    <lineage>
        <taxon>Eukaryota</taxon>
        <taxon>Fungi</taxon>
        <taxon>Dikarya</taxon>
        <taxon>Ascomycota</taxon>
        <taxon>Pezizomycotina</taxon>
        <taxon>Sordariomycetes</taxon>
        <taxon>Xylariomycetidae</taxon>
        <taxon>Xylariales</taxon>
        <taxon>Xylariaceae</taxon>
        <taxon>Xylaria</taxon>
    </lineage>
</organism>
<keyword evidence="3" id="KW-0677">Repeat</keyword>
<sequence length="371" mass="40181">MNTRPPIESPSEQAALSVAFNHDSSRFAVGLDSGFCIFNAGLGLVQMMGNANYLALVGGGRSPKFPQNKVIIWDDSKGKVAFEIAALTAVRGVQITKTRVVVVQQNSVRLYAFEKPPKPLAKYETTDNLLGLCCLTDKYLVFPGRTPGHVQVVQLATDSVSILPAHSSSLRAIQLSADGELLATASEKGTLIRIFATGSCAKLAERRRGSENATIFSLRFSPSGNMLACTSDKGNLHIFDVPNIRRPSSSTSRPTRPISPGANPNSDATNKWGFLSNIPFGPFSDVYSFASAPFETGSEPLQNNHNMRRLSDNAVLGTTRPIKGVIGWINDGSLLVIGAGQDARWEKFILREGDDGRYVLYREGWKGYLGN</sequence>
<dbReference type="PANTHER" id="PTHR11227">
    <property type="entry name" value="WD-REPEAT PROTEIN INTERACTING WITH PHOSPHOINOSIDES WIPI -RELATED"/>
    <property type="match status" value="1"/>
</dbReference>
<dbReference type="AlphaFoldDB" id="A0A7C8ILS1"/>
<evidence type="ECO:0000313" key="6">
    <source>
        <dbReference type="EMBL" id="KAF2963584.1"/>
    </source>
</evidence>
<dbReference type="Gene3D" id="2.130.10.10">
    <property type="entry name" value="YVTN repeat-like/Quinoprotein amine dehydrogenase"/>
    <property type="match status" value="1"/>
</dbReference>
<dbReference type="InterPro" id="IPR015943">
    <property type="entry name" value="WD40/YVTN_repeat-like_dom_sf"/>
</dbReference>
<dbReference type="InterPro" id="IPR001680">
    <property type="entry name" value="WD40_rpt"/>
</dbReference>
<evidence type="ECO:0000313" key="7">
    <source>
        <dbReference type="Proteomes" id="UP000481858"/>
    </source>
</evidence>
<dbReference type="InterPro" id="IPR048720">
    <property type="entry name" value="PROPPIN"/>
</dbReference>
<gene>
    <name evidence="6" type="ORF">GQX73_g9981</name>
</gene>
<evidence type="ECO:0000256" key="3">
    <source>
        <dbReference type="ARBA" id="ARBA00022737"/>
    </source>
</evidence>
<evidence type="ECO:0000256" key="5">
    <source>
        <dbReference type="SAM" id="MobiDB-lite"/>
    </source>
</evidence>
<comment type="similarity">
    <text evidence="4">Belongs to the WD repeat PROPPIN family.</text>
</comment>
<dbReference type="OrthoDB" id="1667587at2759"/>
<reference evidence="6 7" key="1">
    <citation type="submission" date="2019-12" db="EMBL/GenBank/DDBJ databases">
        <title>Draft genome sequence of the ascomycete Xylaria multiplex DSM 110363.</title>
        <authorList>
            <person name="Buettner E."/>
            <person name="Kellner H."/>
        </authorList>
    </citation>
    <scope>NUCLEOTIDE SEQUENCE [LARGE SCALE GENOMIC DNA]</scope>
    <source>
        <strain evidence="6 7">DSM 110363</strain>
    </source>
</reference>
<evidence type="ECO:0000256" key="2">
    <source>
        <dbReference type="ARBA" id="ARBA00022574"/>
    </source>
</evidence>
<dbReference type="Pfam" id="PF21032">
    <property type="entry name" value="PROPPIN"/>
    <property type="match status" value="1"/>
</dbReference>
<dbReference type="EMBL" id="WUBL01000194">
    <property type="protein sequence ID" value="KAF2963584.1"/>
    <property type="molecule type" value="Genomic_DNA"/>
</dbReference>
<dbReference type="SUPFAM" id="SSF50978">
    <property type="entry name" value="WD40 repeat-like"/>
    <property type="match status" value="1"/>
</dbReference>
<comment type="subcellular location">
    <subcellularLocation>
        <location evidence="1">Vacuole membrane</location>
        <topology evidence="1">Peripheral membrane protein</topology>
    </subcellularLocation>
</comment>
<comment type="caution">
    <text evidence="6">The sequence shown here is derived from an EMBL/GenBank/DDBJ whole genome shotgun (WGS) entry which is preliminary data.</text>
</comment>
<feature type="region of interest" description="Disordered" evidence="5">
    <location>
        <begin position="240"/>
        <end position="266"/>
    </location>
</feature>
<evidence type="ECO:0000256" key="1">
    <source>
        <dbReference type="ARBA" id="ARBA00004148"/>
    </source>
</evidence>
<keyword evidence="2" id="KW-0853">WD repeat</keyword>
<dbReference type="InParanoid" id="A0A7C8ILS1"/>
<dbReference type="Proteomes" id="UP000481858">
    <property type="component" value="Unassembled WGS sequence"/>
</dbReference>
<feature type="compositionally biased region" description="Low complexity" evidence="5">
    <location>
        <begin position="244"/>
        <end position="260"/>
    </location>
</feature>
<accession>A0A7C8ILS1</accession>
<dbReference type="GO" id="GO:0005774">
    <property type="term" value="C:vacuolar membrane"/>
    <property type="evidence" value="ECO:0007669"/>
    <property type="project" value="UniProtKB-SubCell"/>
</dbReference>
<protein>
    <submittedName>
        <fullName evidence="6">Uncharacterized protein</fullName>
    </submittedName>
</protein>
<dbReference type="FunCoup" id="A0A7C8ILS1">
    <property type="interactions" value="357"/>
</dbReference>
<proteinExistence type="inferred from homology"/>
<dbReference type="InterPro" id="IPR036322">
    <property type="entry name" value="WD40_repeat_dom_sf"/>
</dbReference>
<evidence type="ECO:0000256" key="4">
    <source>
        <dbReference type="ARBA" id="ARBA00025740"/>
    </source>
</evidence>
<dbReference type="SMART" id="SM00320">
    <property type="entry name" value="WD40"/>
    <property type="match status" value="3"/>
</dbReference>